<evidence type="ECO:0000313" key="3">
    <source>
        <dbReference type="EMBL" id="GEP69693.1"/>
    </source>
</evidence>
<dbReference type="Proteomes" id="UP000321798">
    <property type="component" value="Unassembled WGS sequence"/>
</dbReference>
<dbReference type="RefSeq" id="WP_146953454.1">
    <property type="nucleotide sequence ID" value="NZ_BAABBJ010000001.1"/>
</dbReference>
<dbReference type="InterPro" id="IPR052340">
    <property type="entry name" value="RNase_Y/CdgJ"/>
</dbReference>
<dbReference type="PANTHER" id="PTHR33525:SF4">
    <property type="entry name" value="CYCLIC DI-GMP PHOSPHODIESTERASE CDGJ"/>
    <property type="match status" value="1"/>
</dbReference>
<evidence type="ECO:0000259" key="1">
    <source>
        <dbReference type="PROSITE" id="PS50883"/>
    </source>
</evidence>
<accession>A0A512PET9</accession>
<dbReference type="Pfam" id="PF08668">
    <property type="entry name" value="HDOD"/>
    <property type="match status" value="1"/>
</dbReference>
<dbReference type="OrthoDB" id="9804751at2"/>
<dbReference type="SUPFAM" id="SSF109604">
    <property type="entry name" value="HD-domain/PDEase-like"/>
    <property type="match status" value="1"/>
</dbReference>
<protein>
    <submittedName>
        <fullName evidence="3">Cyclic diguanylate phosphodiesterase</fullName>
    </submittedName>
</protein>
<dbReference type="EMBL" id="BKAL01000008">
    <property type="protein sequence ID" value="GEP69693.1"/>
    <property type="molecule type" value="Genomic_DNA"/>
</dbReference>
<dbReference type="InterPro" id="IPR035919">
    <property type="entry name" value="EAL_sf"/>
</dbReference>
<dbReference type="PROSITE" id="PS50883">
    <property type="entry name" value="EAL"/>
    <property type="match status" value="1"/>
</dbReference>
<gene>
    <name evidence="3" type="ORF">CSO01_24080</name>
</gene>
<evidence type="ECO:0000259" key="2">
    <source>
        <dbReference type="PROSITE" id="PS51833"/>
    </source>
</evidence>
<dbReference type="AlphaFoldDB" id="A0A512PET9"/>
<organism evidence="3 4">
    <name type="scientific">Cellulomonas soli</name>
    <dbReference type="NCBI Taxonomy" id="931535"/>
    <lineage>
        <taxon>Bacteria</taxon>
        <taxon>Bacillati</taxon>
        <taxon>Actinomycetota</taxon>
        <taxon>Actinomycetes</taxon>
        <taxon>Micrococcales</taxon>
        <taxon>Cellulomonadaceae</taxon>
        <taxon>Cellulomonas</taxon>
    </lineage>
</organism>
<keyword evidence="4" id="KW-1185">Reference proteome</keyword>
<evidence type="ECO:0000313" key="4">
    <source>
        <dbReference type="Proteomes" id="UP000321798"/>
    </source>
</evidence>
<sequence length="424" mass="46216">MRATSLGVLPPSVREICVGRQAIHDVLGRAVGHELLFRPSRSAETSGVGVGPAPEGVRVTGDDEATASVIVATTTEFGTRDLAGDGQLFVNLPRSFVVDELPVPLDPRRVVLEVLERVGPDEEVMAGLHRLHRRGFALALDDYAPGDHREEMLPLCEYVKIDLGDVPAEELAGLVAHVRRRAPRARLVAERVETADDFTLAVDVGFDLFQGYHLRRPVVLSRPALVHHALVASRLLVRLGDPQVSYRVLARLTAADPAITLKVFRVVNSVAGAGQRVRNLHQALVLLGRYRFRSMLVLEVLAISGHRDDEIALRSLARASAAEILVPQDPLAASTETLVRMVAEMLHMTVDELGTSIHRTVPTHDVQEACDVLDAYLAAVEHDTEPDEEMSQDMFAVSMAYLAGVREAREVLNGVLAPVPLPLD</sequence>
<dbReference type="PANTHER" id="PTHR33525">
    <property type="match status" value="1"/>
</dbReference>
<dbReference type="PROSITE" id="PS51833">
    <property type="entry name" value="HDOD"/>
    <property type="match status" value="1"/>
</dbReference>
<dbReference type="SUPFAM" id="SSF141868">
    <property type="entry name" value="EAL domain-like"/>
    <property type="match status" value="1"/>
</dbReference>
<name>A0A512PET9_9CELL</name>
<dbReference type="InterPro" id="IPR001633">
    <property type="entry name" value="EAL_dom"/>
</dbReference>
<feature type="domain" description="EAL" evidence="1">
    <location>
        <begin position="1"/>
        <end position="231"/>
    </location>
</feature>
<dbReference type="Gene3D" id="1.10.3210.10">
    <property type="entry name" value="Hypothetical protein af1432"/>
    <property type="match status" value="1"/>
</dbReference>
<feature type="domain" description="HDOD" evidence="2">
    <location>
        <begin position="225"/>
        <end position="422"/>
    </location>
</feature>
<reference evidence="3 4" key="1">
    <citation type="submission" date="2019-07" db="EMBL/GenBank/DDBJ databases">
        <title>Whole genome shotgun sequence of Cellulomonas soli NBRC 109434.</title>
        <authorList>
            <person name="Hosoyama A."/>
            <person name="Uohara A."/>
            <person name="Ohji S."/>
            <person name="Ichikawa N."/>
        </authorList>
    </citation>
    <scope>NUCLEOTIDE SEQUENCE [LARGE SCALE GENOMIC DNA]</scope>
    <source>
        <strain evidence="3 4">NBRC 109434</strain>
    </source>
</reference>
<proteinExistence type="predicted"/>
<dbReference type="Gene3D" id="3.20.20.450">
    <property type="entry name" value="EAL domain"/>
    <property type="match status" value="1"/>
</dbReference>
<dbReference type="InterPro" id="IPR013976">
    <property type="entry name" value="HDOD"/>
</dbReference>
<dbReference type="Pfam" id="PF00563">
    <property type="entry name" value="EAL"/>
    <property type="match status" value="1"/>
</dbReference>
<comment type="caution">
    <text evidence="3">The sequence shown here is derived from an EMBL/GenBank/DDBJ whole genome shotgun (WGS) entry which is preliminary data.</text>
</comment>